<dbReference type="EMBL" id="JAFCMP010000150">
    <property type="protein sequence ID" value="KAG5184812.1"/>
    <property type="molecule type" value="Genomic_DNA"/>
</dbReference>
<keyword evidence="2" id="KW-1185">Reference proteome</keyword>
<evidence type="ECO:0000313" key="2">
    <source>
        <dbReference type="Proteomes" id="UP000664859"/>
    </source>
</evidence>
<evidence type="ECO:0000313" key="1">
    <source>
        <dbReference type="EMBL" id="KAG5184812.1"/>
    </source>
</evidence>
<proteinExistence type="predicted"/>
<comment type="caution">
    <text evidence="1">The sequence shown here is derived from an EMBL/GenBank/DDBJ whole genome shotgun (WGS) entry which is preliminary data.</text>
</comment>
<gene>
    <name evidence="1" type="ORF">JKP88DRAFT_255272</name>
</gene>
<name>A0A836CGA8_9STRA</name>
<protein>
    <submittedName>
        <fullName evidence="1">Uncharacterized protein</fullName>
    </submittedName>
</protein>
<reference evidence="1" key="1">
    <citation type="submission" date="2021-02" db="EMBL/GenBank/DDBJ databases">
        <title>First Annotated Genome of the Yellow-green Alga Tribonema minus.</title>
        <authorList>
            <person name="Mahan K.M."/>
        </authorList>
    </citation>
    <scope>NUCLEOTIDE SEQUENCE</scope>
    <source>
        <strain evidence="1">UTEX B ZZ1240</strain>
    </source>
</reference>
<sequence length="468" mass="49407">MEGTKHYTVRCCGRTVRYRNYYGSRNDNVQDLALIRLDAHSLQQLRAAPQSPMAAVVLPWRPAPGPGAVASSCRLPQRGKRIMRLLIAAVLLTLRPCVGQQPELSAEGAAIILSNRASEFNKLPVAHDARADHTAPHADSHKDPDKTADIRDLRARLRVHDQLRQRLKYVCTNSSPPIPFVDRSQCSNIGTNPASPGNKDCVYAPPGSPSVKGVCCQCGVYVPPTPSPTRLVGAARLNFVVCEEPRTRRPVTILVASGCTSALRVRHREYSAVHSSPVVQRGCERSRSLLRLPWLNLSQPSAGPTPTPTFKPTATPTCAPALPDGTTCSTTVSGTALSGKCYPNSPQDPPPVPNYIDSGDASTCGGCAQTCWVSNDAPGLCNSSACSGGEQCRCYKKVPGTSGAACSEAKLLGVAVPGSISSGGGCAENLCNAFATKSGGSGACCPTACVARSLLAELLAPREPARQY</sequence>
<dbReference type="AlphaFoldDB" id="A0A836CGA8"/>
<organism evidence="1 2">
    <name type="scientific">Tribonema minus</name>
    <dbReference type="NCBI Taxonomy" id="303371"/>
    <lineage>
        <taxon>Eukaryota</taxon>
        <taxon>Sar</taxon>
        <taxon>Stramenopiles</taxon>
        <taxon>Ochrophyta</taxon>
        <taxon>PX clade</taxon>
        <taxon>Xanthophyceae</taxon>
        <taxon>Tribonematales</taxon>
        <taxon>Tribonemataceae</taxon>
        <taxon>Tribonema</taxon>
    </lineage>
</organism>
<dbReference type="Proteomes" id="UP000664859">
    <property type="component" value="Unassembled WGS sequence"/>
</dbReference>
<accession>A0A836CGA8</accession>